<reference evidence="9" key="1">
    <citation type="journal article" date="2008" name="BMC Genomics">
        <title>The genome of Aeromonas salmonicida subsp. salmonicida A449: insights into the evolution of a fish pathogen.</title>
        <authorList>
            <person name="Reith M.E."/>
            <person name="Singh R.K."/>
            <person name="Curtis B."/>
            <person name="Boyd J.M."/>
            <person name="Bouevitch A."/>
            <person name="Kimball J."/>
            <person name="Munholland J."/>
            <person name="Murphy C."/>
            <person name="Sarty D."/>
            <person name="Williams J."/>
            <person name="Nash J.H."/>
            <person name="Johnson S.C."/>
            <person name="Brown L.L."/>
        </authorList>
    </citation>
    <scope>NUCLEOTIDE SEQUENCE [LARGE SCALE GENOMIC DNA]</scope>
    <source>
        <strain evidence="9">A449</strain>
    </source>
</reference>
<dbReference type="eggNOG" id="COG1680">
    <property type="taxonomic scope" value="Bacteria"/>
</dbReference>
<dbReference type="STRING" id="29491.GCA_000820065_00941"/>
<keyword evidence="5 6" id="KW-0046">Antibiotic resistance</keyword>
<dbReference type="EMBL" id="CP000644">
    <property type="protein sequence ID" value="ABO89301.1"/>
    <property type="molecule type" value="Genomic_DNA"/>
</dbReference>
<dbReference type="GO" id="GO:0046677">
    <property type="term" value="P:response to antibiotic"/>
    <property type="evidence" value="ECO:0007669"/>
    <property type="project" value="UniProtKB-UniRule"/>
</dbReference>
<evidence type="ECO:0000256" key="3">
    <source>
        <dbReference type="ARBA" id="ARBA00012865"/>
    </source>
</evidence>
<dbReference type="KEGG" id="asa:ASA_1191"/>
<feature type="domain" description="Beta-lactamase-related" evidence="7">
    <location>
        <begin position="61"/>
        <end position="408"/>
    </location>
</feature>
<dbReference type="PANTHER" id="PTHR46825">
    <property type="entry name" value="D-ALANYL-D-ALANINE-CARBOXYPEPTIDASE/ENDOPEPTIDASE AMPH"/>
    <property type="match status" value="1"/>
</dbReference>
<evidence type="ECO:0000256" key="4">
    <source>
        <dbReference type="ARBA" id="ARBA00022801"/>
    </source>
</evidence>
<dbReference type="GO" id="GO:0017001">
    <property type="term" value="P:antibiotic catabolic process"/>
    <property type="evidence" value="ECO:0007669"/>
    <property type="project" value="InterPro"/>
</dbReference>
<dbReference type="PANTHER" id="PTHR46825:SF8">
    <property type="entry name" value="BETA-LACTAMASE-RELATED"/>
    <property type="match status" value="1"/>
</dbReference>
<keyword evidence="4 6" id="KW-0378">Hydrolase</keyword>
<evidence type="ECO:0000256" key="5">
    <source>
        <dbReference type="ARBA" id="ARBA00023251"/>
    </source>
</evidence>
<dbReference type="MEROPS" id="S12.006"/>
<dbReference type="InterPro" id="IPR050491">
    <property type="entry name" value="AmpC-like"/>
</dbReference>
<comment type="similarity">
    <text evidence="2 6">Belongs to the class-C beta-lactamase family.</text>
</comment>
<comment type="catalytic activity">
    <reaction evidence="1 6">
        <text>a beta-lactam + H2O = a substituted beta-amino acid</text>
        <dbReference type="Rhea" id="RHEA:20401"/>
        <dbReference type="ChEBI" id="CHEBI:15377"/>
        <dbReference type="ChEBI" id="CHEBI:35627"/>
        <dbReference type="ChEBI" id="CHEBI:140347"/>
        <dbReference type="EC" id="3.5.2.6"/>
    </reaction>
</comment>
<dbReference type="Proteomes" id="UP000000225">
    <property type="component" value="Chromosome"/>
</dbReference>
<evidence type="ECO:0000256" key="2">
    <source>
        <dbReference type="ARBA" id="ARBA00007840"/>
    </source>
</evidence>
<dbReference type="PATRIC" id="fig|382245.13.peg.1184"/>
<dbReference type="InterPro" id="IPR012338">
    <property type="entry name" value="Beta-lactam/transpept-like"/>
</dbReference>
<evidence type="ECO:0000313" key="8">
    <source>
        <dbReference type="EMBL" id="ABO89301.1"/>
    </source>
</evidence>
<dbReference type="NCBIfam" id="NF012172">
    <property type="entry name" value="FOX-MOX"/>
    <property type="match status" value="1"/>
</dbReference>
<accession>A4SK79</accession>
<dbReference type="EC" id="3.5.2.6" evidence="3 6"/>
<dbReference type="GO" id="GO:0030288">
    <property type="term" value="C:outer membrane-bounded periplasmic space"/>
    <property type="evidence" value="ECO:0007669"/>
    <property type="project" value="InterPro"/>
</dbReference>
<dbReference type="SUPFAM" id="SSF56601">
    <property type="entry name" value="beta-lactamase/transpeptidase-like"/>
    <property type="match status" value="1"/>
</dbReference>
<evidence type="ECO:0000313" key="9">
    <source>
        <dbReference type="Proteomes" id="UP000000225"/>
    </source>
</evidence>
<dbReference type="PROSITE" id="PS00336">
    <property type="entry name" value="BETA_LACTAMASE_C"/>
    <property type="match status" value="1"/>
</dbReference>
<evidence type="ECO:0000256" key="1">
    <source>
        <dbReference type="ARBA" id="ARBA00001526"/>
    </source>
</evidence>
<sequence>MELIYADARIDCASHGVGVTYIHHETHQMEKATTRSLLVLSTLLLSPLSHAKEAEPLTALVDGAIQPLLKEHRVPGMAVAVLKEGKAHYFNYGVADRESGARVSEQTLFEIGSVSKTLTATLGAYAAVKGGFQLEDKASQHAPWLKGSAFDGITMAELATYSAGGLPLQFPDEVDSTDKMRAYYRQWTPAYPAGTHRQYSNPSIGLFGHLAANSLGQPFEQLMSQTLLPKLGLHHTYIQVPESAMANYAYGYSKEDKPVRVNPGVLAAEAYGIKTGSADLLKFVEANMGYQGDAVVKSAIALTHTGFYYVGEMTQGLGWESYAYPVTEQTLLAGNSSAVIYNANPVKSVATSQEMGGARLYNKTCSTGGFGAYVAFVPAKGIGIVMLANRNYPNEARVKAAHAILSQLAE</sequence>
<evidence type="ECO:0000256" key="6">
    <source>
        <dbReference type="RuleBase" id="RU361140"/>
    </source>
</evidence>
<dbReference type="InterPro" id="IPR058136">
    <property type="entry name" value="AmpC"/>
</dbReference>
<evidence type="ECO:0000259" key="7">
    <source>
        <dbReference type="Pfam" id="PF00144"/>
    </source>
</evidence>
<dbReference type="InterPro" id="IPR058221">
    <property type="entry name" value="CMY-1/10"/>
</dbReference>
<name>A4SK79_AERS4</name>
<organism evidence="8 9">
    <name type="scientific">Aeromonas salmonicida (strain A449)</name>
    <dbReference type="NCBI Taxonomy" id="382245"/>
    <lineage>
        <taxon>Bacteria</taxon>
        <taxon>Pseudomonadati</taxon>
        <taxon>Pseudomonadota</taxon>
        <taxon>Gammaproteobacteria</taxon>
        <taxon>Aeromonadales</taxon>
        <taxon>Aeromonadaceae</taxon>
        <taxon>Aeromonas</taxon>
    </lineage>
</organism>
<dbReference type="HOGENOM" id="CLU_020027_10_0_6"/>
<dbReference type="Pfam" id="PF00144">
    <property type="entry name" value="Beta-lactamase"/>
    <property type="match status" value="1"/>
</dbReference>
<dbReference type="AlphaFoldDB" id="A4SK79"/>
<dbReference type="NCBIfam" id="NF033085">
    <property type="entry name" value="bla_class_C"/>
    <property type="match status" value="1"/>
</dbReference>
<protein>
    <recommendedName>
        <fullName evidence="3 6">Beta-lactamase</fullName>
        <ecNumber evidence="3 6">3.5.2.6</ecNumber>
    </recommendedName>
</protein>
<proteinExistence type="inferred from homology"/>
<dbReference type="GO" id="GO:0008800">
    <property type="term" value="F:beta-lactamase activity"/>
    <property type="evidence" value="ECO:0007669"/>
    <property type="project" value="UniProtKB-UniRule"/>
</dbReference>
<dbReference type="InterPro" id="IPR001586">
    <property type="entry name" value="Beta-lactam_class-C_AS"/>
</dbReference>
<dbReference type="Gene3D" id="3.40.710.10">
    <property type="entry name" value="DD-peptidase/beta-lactamase superfamily"/>
    <property type="match status" value="1"/>
</dbReference>
<gene>
    <name evidence="8" type="primary">ampC</name>
    <name evidence="8" type="ordered locus">ASA_1191</name>
</gene>
<dbReference type="InterPro" id="IPR001466">
    <property type="entry name" value="Beta-lactam-related"/>
</dbReference>